<protein>
    <submittedName>
        <fullName evidence="3">PEP-CTERM sorting domain-containing protein</fullName>
    </submittedName>
</protein>
<proteinExistence type="predicted"/>
<dbReference type="AlphaFoldDB" id="A0A934RRH0"/>
<sequence length="266" mass="28346">MKIFHLSPLVLVSVGTLSAAPTYEAQLLNGTAHSDSYFYENFNDFDDDPANNGDEPPAYVDSAEFTTILCMGSLSGKAVGPPFGPSSVYEAYNADNQPRVNPEDPFLPVLGLNSGDSYSFRYDFSEPLRGGSVRISDALNARFDYKLTLISTDGAEWESQSFTNSGSGGQQYLGLGTNELTLDSTTTQTSGAGDFGGSAVIADTGSYTGFILEMIYNEDASSNGEILSDKNVVVCLENFSFGPVPEPSSLGLVALGGLLALRRKRN</sequence>
<dbReference type="InterPro" id="IPR013424">
    <property type="entry name" value="Ice-binding_C"/>
</dbReference>
<comment type="caution">
    <text evidence="3">The sequence shown here is derived from an EMBL/GenBank/DDBJ whole genome shotgun (WGS) entry which is preliminary data.</text>
</comment>
<feature type="chain" id="PRO_5037229325" evidence="1">
    <location>
        <begin position="20"/>
        <end position="266"/>
    </location>
</feature>
<evidence type="ECO:0000256" key="1">
    <source>
        <dbReference type="SAM" id="SignalP"/>
    </source>
</evidence>
<keyword evidence="4" id="KW-1185">Reference proteome</keyword>
<dbReference type="RefSeq" id="WP_200391552.1">
    <property type="nucleotide sequence ID" value="NZ_JAENIO010000018.1"/>
</dbReference>
<dbReference type="Pfam" id="PF07589">
    <property type="entry name" value="PEP-CTERM"/>
    <property type="match status" value="1"/>
</dbReference>
<evidence type="ECO:0000313" key="4">
    <source>
        <dbReference type="Proteomes" id="UP000604083"/>
    </source>
</evidence>
<name>A0A934RRH0_9BACT</name>
<keyword evidence="1" id="KW-0732">Signal</keyword>
<reference evidence="3" key="1">
    <citation type="submission" date="2021-01" db="EMBL/GenBank/DDBJ databases">
        <title>Modified the classification status of verrucomicrobia.</title>
        <authorList>
            <person name="Feng X."/>
        </authorList>
    </citation>
    <scope>NUCLEOTIDE SEQUENCE</scope>
    <source>
        <strain evidence="3">KCTC 12986</strain>
    </source>
</reference>
<feature type="signal peptide" evidence="1">
    <location>
        <begin position="1"/>
        <end position="19"/>
    </location>
</feature>
<organism evidence="3 4">
    <name type="scientific">Roseibacillus ishigakijimensis</name>
    <dbReference type="NCBI Taxonomy" id="454146"/>
    <lineage>
        <taxon>Bacteria</taxon>
        <taxon>Pseudomonadati</taxon>
        <taxon>Verrucomicrobiota</taxon>
        <taxon>Verrucomicrobiia</taxon>
        <taxon>Verrucomicrobiales</taxon>
        <taxon>Verrucomicrobiaceae</taxon>
        <taxon>Roseibacillus</taxon>
    </lineage>
</organism>
<evidence type="ECO:0000313" key="3">
    <source>
        <dbReference type="EMBL" id="MBK1834118.1"/>
    </source>
</evidence>
<feature type="domain" description="Ice-binding protein C-terminal" evidence="2">
    <location>
        <begin position="243"/>
        <end position="264"/>
    </location>
</feature>
<dbReference type="NCBIfam" id="TIGR02595">
    <property type="entry name" value="PEP_CTERM"/>
    <property type="match status" value="1"/>
</dbReference>
<accession>A0A934RRH0</accession>
<dbReference type="Proteomes" id="UP000604083">
    <property type="component" value="Unassembled WGS sequence"/>
</dbReference>
<dbReference type="EMBL" id="JAENIO010000018">
    <property type="protein sequence ID" value="MBK1834118.1"/>
    <property type="molecule type" value="Genomic_DNA"/>
</dbReference>
<evidence type="ECO:0000259" key="2">
    <source>
        <dbReference type="Pfam" id="PF07589"/>
    </source>
</evidence>
<gene>
    <name evidence="3" type="ORF">JIN78_08600</name>
</gene>